<accession>A0A450VA38</accession>
<dbReference type="EMBL" id="CAADFH010000155">
    <property type="protein sequence ID" value="VFK01639.1"/>
    <property type="molecule type" value="Genomic_DNA"/>
</dbReference>
<proteinExistence type="predicted"/>
<evidence type="ECO:0000256" key="1">
    <source>
        <dbReference type="SAM" id="MobiDB-lite"/>
    </source>
</evidence>
<feature type="compositionally biased region" description="Basic and acidic residues" evidence="1">
    <location>
        <begin position="209"/>
        <end position="218"/>
    </location>
</feature>
<gene>
    <name evidence="3" type="ORF">BECKLFY1418A_GA0070994_11553</name>
</gene>
<keyword evidence="2" id="KW-1133">Transmembrane helix</keyword>
<evidence type="ECO:0000313" key="3">
    <source>
        <dbReference type="EMBL" id="VFK01639.1"/>
    </source>
</evidence>
<keyword evidence="2" id="KW-0472">Membrane</keyword>
<dbReference type="AlphaFoldDB" id="A0A450VA38"/>
<feature type="transmembrane region" description="Helical" evidence="2">
    <location>
        <begin position="34"/>
        <end position="53"/>
    </location>
</feature>
<feature type="region of interest" description="Disordered" evidence="1">
    <location>
        <begin position="204"/>
        <end position="228"/>
    </location>
</feature>
<keyword evidence="2" id="KW-0812">Transmembrane</keyword>
<protein>
    <submittedName>
        <fullName evidence="3">Uncharacterized protein</fullName>
    </submittedName>
</protein>
<organism evidence="3">
    <name type="scientific">Candidatus Kentrum sp. LFY</name>
    <dbReference type="NCBI Taxonomy" id="2126342"/>
    <lineage>
        <taxon>Bacteria</taxon>
        <taxon>Pseudomonadati</taxon>
        <taxon>Pseudomonadota</taxon>
        <taxon>Gammaproteobacteria</taxon>
        <taxon>Candidatus Kentrum</taxon>
    </lineage>
</organism>
<reference evidence="3" key="1">
    <citation type="submission" date="2019-02" db="EMBL/GenBank/DDBJ databases">
        <authorList>
            <person name="Gruber-Vodicka R. H."/>
            <person name="Seah K. B. B."/>
        </authorList>
    </citation>
    <scope>NUCLEOTIDE SEQUENCE</scope>
    <source>
        <strain evidence="3">BECK_M6</strain>
    </source>
</reference>
<evidence type="ECO:0000256" key="2">
    <source>
        <dbReference type="SAM" id="Phobius"/>
    </source>
</evidence>
<sequence length="228" mass="25597">MSVKGKNGNPVEEVKNIIWVLLTRWFGVLFGRGIGSRLLITIAAVSVAIGWALEIKGHTLTAWHYFSTLFAERTSVLSGEELEIANEWVIYVDSGAEFVQVDAHRNILFDAALQNGGAPWQHFTRNLRTVRDPRSHGNWLLVADLNLGVSTKAQVTKTIDCVKAKVENWAELDTFGSSIEHSYAIRYRIDDFIKTYGRPKNIKYVRSPKGPDPKDVNPKELSCPAPYN</sequence>
<name>A0A450VA38_9GAMM</name>